<dbReference type="EMBL" id="APKE01000026">
    <property type="protein sequence ID" value="KAF0675317.1"/>
    <property type="molecule type" value="Genomic_DNA"/>
</dbReference>
<dbReference type="OrthoDB" id="9803630at2"/>
<dbReference type="GO" id="GO:0003677">
    <property type="term" value="F:DNA binding"/>
    <property type="evidence" value="ECO:0007669"/>
    <property type="project" value="UniProtKB-KW"/>
</dbReference>
<evidence type="ECO:0000259" key="4">
    <source>
        <dbReference type="PROSITE" id="PS50043"/>
    </source>
</evidence>
<evidence type="ECO:0000313" key="6">
    <source>
        <dbReference type="Proteomes" id="UP000698242"/>
    </source>
</evidence>
<dbReference type="Gene3D" id="1.10.10.10">
    <property type="entry name" value="Winged helix-like DNA-binding domain superfamily/Winged helix DNA-binding domain"/>
    <property type="match status" value="1"/>
</dbReference>
<gene>
    <name evidence="5" type="ORF">PMES_02207</name>
</gene>
<sequence>MQKRLHDIIEHVSGASNIGEIGATILGLTDVLDVEHIAYHSVNGGGEYASSTYKDDWIDCYLGNGYSRIDPVVQAGFTQFGPVNWNELDWSGKSARAFMGEAQSAGVGNQGLSIPIRGPRGQFALFTVSQRDSIEGWKSYTDNFALDLVMLAHVINQKALELDTVQGRGEIPRLSPREADALTLLAGGMNRAQSADYLRISEHTLRVYIESARFKLKANNTTHAVARAICLGMIAV</sequence>
<keyword evidence="3" id="KW-0804">Transcription</keyword>
<dbReference type="InterPro" id="IPR016032">
    <property type="entry name" value="Sig_transdc_resp-reg_C-effctor"/>
</dbReference>
<dbReference type="CDD" id="cd06170">
    <property type="entry name" value="LuxR_C_like"/>
    <property type="match status" value="1"/>
</dbReference>
<dbReference type="RefSeq" id="WP_159965728.1">
    <property type="nucleotide sequence ID" value="NZ_APKE01000026.1"/>
</dbReference>
<reference evidence="5" key="1">
    <citation type="submission" date="2013-03" db="EMBL/GenBank/DDBJ databases">
        <title>Genome Sequence of the Profundibacterium mesophilum strain KAUST100406-0324T from Red Sea, a novel genus in the family Rhodobacteraceae.</title>
        <authorList>
            <person name="Essack M."/>
            <person name="Alam I."/>
            <person name="Lafi F."/>
            <person name="Alawi W."/>
            <person name="Kamanu F."/>
            <person name="Al-Suwailem A."/>
            <person name="Lee O.O."/>
            <person name="Xu Y."/>
            <person name="Bajic V."/>
            <person name="Qian P.-Y."/>
            <person name="Archer J."/>
        </authorList>
    </citation>
    <scope>NUCLEOTIDE SEQUENCE</scope>
    <source>
        <strain evidence="5">KAUST100406-0324</strain>
    </source>
</reference>
<accession>A0A921NQG0</accession>
<organism evidence="5 6">
    <name type="scientific">Profundibacterium mesophilum KAUST100406-0324</name>
    <dbReference type="NCBI Taxonomy" id="1037889"/>
    <lineage>
        <taxon>Bacteria</taxon>
        <taxon>Pseudomonadati</taxon>
        <taxon>Pseudomonadota</taxon>
        <taxon>Alphaproteobacteria</taxon>
        <taxon>Rhodobacterales</taxon>
        <taxon>Roseobacteraceae</taxon>
        <taxon>Profundibacterium</taxon>
    </lineage>
</organism>
<evidence type="ECO:0000313" key="5">
    <source>
        <dbReference type="EMBL" id="KAF0675317.1"/>
    </source>
</evidence>
<dbReference type="SUPFAM" id="SSF75516">
    <property type="entry name" value="Pheromone-binding domain of LuxR-like quorum-sensing transcription factors"/>
    <property type="match status" value="1"/>
</dbReference>
<feature type="domain" description="HTH luxR-type" evidence="4">
    <location>
        <begin position="167"/>
        <end position="232"/>
    </location>
</feature>
<evidence type="ECO:0000256" key="1">
    <source>
        <dbReference type="ARBA" id="ARBA00023015"/>
    </source>
</evidence>
<evidence type="ECO:0000256" key="2">
    <source>
        <dbReference type="ARBA" id="ARBA00023125"/>
    </source>
</evidence>
<dbReference type="Pfam" id="PF03472">
    <property type="entry name" value="Autoind_bind"/>
    <property type="match status" value="1"/>
</dbReference>
<dbReference type="InterPro" id="IPR000792">
    <property type="entry name" value="Tscrpt_reg_LuxR_C"/>
</dbReference>
<dbReference type="Gene3D" id="3.30.450.80">
    <property type="entry name" value="Transcription factor LuxR-like, autoinducer-binding domain"/>
    <property type="match status" value="1"/>
</dbReference>
<dbReference type="InterPro" id="IPR036388">
    <property type="entry name" value="WH-like_DNA-bd_sf"/>
</dbReference>
<dbReference type="AlphaFoldDB" id="A0A921NQG0"/>
<dbReference type="SMART" id="SM00421">
    <property type="entry name" value="HTH_LUXR"/>
    <property type="match status" value="1"/>
</dbReference>
<comment type="caution">
    <text evidence="5">The sequence shown here is derived from an EMBL/GenBank/DDBJ whole genome shotgun (WGS) entry which is preliminary data.</text>
</comment>
<protein>
    <submittedName>
        <fullName evidence="5">Response regulator</fullName>
    </submittedName>
</protein>
<dbReference type="PANTHER" id="PTHR44688:SF25">
    <property type="entry name" value="HTH LUXR-TYPE DOMAIN-CONTAINING PROTEIN"/>
    <property type="match status" value="1"/>
</dbReference>
<dbReference type="GO" id="GO:0006355">
    <property type="term" value="P:regulation of DNA-templated transcription"/>
    <property type="evidence" value="ECO:0007669"/>
    <property type="project" value="InterPro"/>
</dbReference>
<evidence type="ECO:0000256" key="3">
    <source>
        <dbReference type="ARBA" id="ARBA00023163"/>
    </source>
</evidence>
<keyword evidence="6" id="KW-1185">Reference proteome</keyword>
<dbReference type="Pfam" id="PF00196">
    <property type="entry name" value="GerE"/>
    <property type="match status" value="1"/>
</dbReference>
<dbReference type="PRINTS" id="PR00038">
    <property type="entry name" value="HTHLUXR"/>
</dbReference>
<dbReference type="PANTHER" id="PTHR44688">
    <property type="entry name" value="DNA-BINDING TRANSCRIPTIONAL ACTIVATOR DEVR_DOSR"/>
    <property type="match status" value="1"/>
</dbReference>
<keyword evidence="2" id="KW-0238">DNA-binding</keyword>
<dbReference type="Proteomes" id="UP000698242">
    <property type="component" value="Unassembled WGS sequence"/>
</dbReference>
<proteinExistence type="predicted"/>
<dbReference type="InterPro" id="IPR005143">
    <property type="entry name" value="TF_LuxR_autoind-bd_dom"/>
</dbReference>
<dbReference type="PROSITE" id="PS50043">
    <property type="entry name" value="HTH_LUXR_2"/>
    <property type="match status" value="1"/>
</dbReference>
<dbReference type="SUPFAM" id="SSF46894">
    <property type="entry name" value="C-terminal effector domain of the bipartite response regulators"/>
    <property type="match status" value="1"/>
</dbReference>
<name>A0A921NQG0_9RHOB</name>
<dbReference type="InterPro" id="IPR036693">
    <property type="entry name" value="TF_LuxR_autoind-bd_dom_sf"/>
</dbReference>
<keyword evidence="1" id="KW-0805">Transcription regulation</keyword>